<keyword evidence="1" id="KW-0812">Transmembrane</keyword>
<feature type="chain" id="PRO_5020025714" description="Tyrosine-protein kinase ephrin type A/B receptor-like domain-containing protein" evidence="2">
    <location>
        <begin position="18"/>
        <end position="532"/>
    </location>
</feature>
<dbReference type="AlphaFoldDB" id="A0A4E0RLK7"/>
<dbReference type="InterPro" id="IPR009030">
    <property type="entry name" value="Growth_fac_rcpt_cys_sf"/>
</dbReference>
<keyword evidence="1" id="KW-1133">Transmembrane helix</keyword>
<feature type="transmembrane region" description="Helical" evidence="1">
    <location>
        <begin position="462"/>
        <end position="484"/>
    </location>
</feature>
<evidence type="ECO:0000313" key="5">
    <source>
        <dbReference type="Proteomes" id="UP000230066"/>
    </source>
</evidence>
<evidence type="ECO:0000313" key="4">
    <source>
        <dbReference type="EMBL" id="THD26784.1"/>
    </source>
</evidence>
<keyword evidence="5" id="KW-1185">Reference proteome</keyword>
<dbReference type="InterPro" id="IPR011641">
    <property type="entry name" value="Tyr-kin_ephrin_A/B_rcpt-like"/>
</dbReference>
<dbReference type="Proteomes" id="UP000230066">
    <property type="component" value="Unassembled WGS sequence"/>
</dbReference>
<proteinExistence type="predicted"/>
<dbReference type="SUPFAM" id="SSF57184">
    <property type="entry name" value="Growth factor receptor domain"/>
    <property type="match status" value="1"/>
</dbReference>
<keyword evidence="1" id="KW-0472">Membrane</keyword>
<dbReference type="Pfam" id="PF07699">
    <property type="entry name" value="Ephrin_rec_like"/>
    <property type="match status" value="1"/>
</dbReference>
<gene>
    <name evidence="4" type="ORF">D915_002346</name>
</gene>
<name>A0A4E0RLK7_FASHE</name>
<sequence length="532" mass="60840">MDFQVIILLLFRLAIVAGPTTSYSATGNKMFTKLHQVNQTLVYYQHKLVVHRVIQIPCYLESPNLSISSRDSVSYEWLMNGRQIRKHTPFVYGTWDVDGVLTILAIVIRRTTIWCHARAEFAVGPHDFYFAHQIQFYEEPVYQTVISVLMVFPMPKDALERKCKYEKHTCDCRTEHGPNATEIFDLGLKTHFVKDTLQDLALDTCNQENTCLAVSLDDFQCINDQPNNRSVHHTTFSFFLYPGRSYSHLKAWKPFNDTYHRKTLFKKFQMRATEKCQNLKKYLESQYYLLDTSCKITVQVAHFEFCMGAAGRLENDVKECQLCPTGTFAQSRLISPAPPRVRTQYQALQTDQPYLIDKHAREAEVSDWLIQEHELACLPCPSNTYNEEIGRMVCLPCPVWHMTPVDPEGVKPVQTGSEWLSEACPPEGRAEVRLVQVADGMLGARFARWVRDSSPLTRVGTLLMFALIPLFIAVILLFIAYVLIDVGSTLVKMANKMHPLQVQIAETTTATAQFKAEQRQVAAEAYARMKGK</sequence>
<evidence type="ECO:0000259" key="3">
    <source>
        <dbReference type="Pfam" id="PF07699"/>
    </source>
</evidence>
<protein>
    <recommendedName>
        <fullName evidence="3">Tyrosine-protein kinase ephrin type A/B receptor-like domain-containing protein</fullName>
    </recommendedName>
</protein>
<comment type="caution">
    <text evidence="4">The sequence shown here is derived from an EMBL/GenBank/DDBJ whole genome shotgun (WGS) entry which is preliminary data.</text>
</comment>
<feature type="domain" description="Tyrosine-protein kinase ephrin type A/B receptor-like" evidence="3">
    <location>
        <begin position="376"/>
        <end position="403"/>
    </location>
</feature>
<dbReference type="EMBL" id="JXXN02000628">
    <property type="protein sequence ID" value="THD26784.1"/>
    <property type="molecule type" value="Genomic_DNA"/>
</dbReference>
<organism evidence="4 5">
    <name type="scientific">Fasciola hepatica</name>
    <name type="common">Liver fluke</name>
    <dbReference type="NCBI Taxonomy" id="6192"/>
    <lineage>
        <taxon>Eukaryota</taxon>
        <taxon>Metazoa</taxon>
        <taxon>Spiralia</taxon>
        <taxon>Lophotrochozoa</taxon>
        <taxon>Platyhelminthes</taxon>
        <taxon>Trematoda</taxon>
        <taxon>Digenea</taxon>
        <taxon>Plagiorchiida</taxon>
        <taxon>Echinostomata</taxon>
        <taxon>Echinostomatoidea</taxon>
        <taxon>Fasciolidae</taxon>
        <taxon>Fasciola</taxon>
    </lineage>
</organism>
<evidence type="ECO:0000256" key="2">
    <source>
        <dbReference type="SAM" id="SignalP"/>
    </source>
</evidence>
<reference evidence="4" key="1">
    <citation type="submission" date="2019-03" db="EMBL/GenBank/DDBJ databases">
        <title>Improved annotation for the trematode Fasciola hepatica.</title>
        <authorList>
            <person name="Choi Y.-J."/>
            <person name="Martin J."/>
            <person name="Mitreva M."/>
        </authorList>
    </citation>
    <scope>NUCLEOTIDE SEQUENCE [LARGE SCALE GENOMIC DNA]</scope>
</reference>
<evidence type="ECO:0000256" key="1">
    <source>
        <dbReference type="SAM" id="Phobius"/>
    </source>
</evidence>
<accession>A0A4E0RLK7</accession>
<keyword evidence="2" id="KW-0732">Signal</keyword>
<feature type="signal peptide" evidence="2">
    <location>
        <begin position="1"/>
        <end position="17"/>
    </location>
</feature>